<feature type="domain" description="Reverse transcriptase" evidence="1">
    <location>
        <begin position="1"/>
        <end position="124"/>
    </location>
</feature>
<dbReference type="PANTHER" id="PTHR31635">
    <property type="entry name" value="REVERSE TRANSCRIPTASE DOMAIN-CONTAINING PROTEIN-RELATED"/>
    <property type="match status" value="1"/>
</dbReference>
<dbReference type="PROSITE" id="PS50878">
    <property type="entry name" value="RT_POL"/>
    <property type="match status" value="1"/>
</dbReference>
<sequence length="124" mass="14386">QKAFDRISHTYLHKTLLNCNIGTYFREWIKILYTKPESRVLVNYTISGTFELTRSVRQGFSLSPLLYVLALEPLLEKIRQDSTVKGTFIQGKGERKLLAYADDTVFFPPNTRSVENILNTFTMF</sequence>
<organism evidence="2">
    <name type="scientific">Arion vulgaris</name>
    <dbReference type="NCBI Taxonomy" id="1028688"/>
    <lineage>
        <taxon>Eukaryota</taxon>
        <taxon>Metazoa</taxon>
        <taxon>Spiralia</taxon>
        <taxon>Lophotrochozoa</taxon>
        <taxon>Mollusca</taxon>
        <taxon>Gastropoda</taxon>
        <taxon>Heterobranchia</taxon>
        <taxon>Euthyneura</taxon>
        <taxon>Panpulmonata</taxon>
        <taxon>Eupulmonata</taxon>
        <taxon>Stylommatophora</taxon>
        <taxon>Helicina</taxon>
        <taxon>Arionoidea</taxon>
        <taxon>Arionidae</taxon>
        <taxon>Arion</taxon>
    </lineage>
</organism>
<dbReference type="EMBL" id="HACG01045452">
    <property type="protein sequence ID" value="CEK92317.1"/>
    <property type="molecule type" value="Transcribed_RNA"/>
</dbReference>
<dbReference type="PANTHER" id="PTHR31635:SF196">
    <property type="entry name" value="REVERSE TRANSCRIPTASE DOMAIN-CONTAINING PROTEIN-RELATED"/>
    <property type="match status" value="1"/>
</dbReference>
<dbReference type="AlphaFoldDB" id="A0A0B7BHF5"/>
<proteinExistence type="predicted"/>
<accession>A0A0B7BHF5</accession>
<protein>
    <recommendedName>
        <fullName evidence="1">Reverse transcriptase domain-containing protein</fullName>
    </recommendedName>
</protein>
<dbReference type="Pfam" id="PF00078">
    <property type="entry name" value="RVT_1"/>
    <property type="match status" value="1"/>
</dbReference>
<evidence type="ECO:0000313" key="2">
    <source>
        <dbReference type="EMBL" id="CEK92317.1"/>
    </source>
</evidence>
<name>A0A0B7BHF5_9EUPU</name>
<feature type="non-terminal residue" evidence="2">
    <location>
        <position position="124"/>
    </location>
</feature>
<dbReference type="InterPro" id="IPR000477">
    <property type="entry name" value="RT_dom"/>
</dbReference>
<evidence type="ECO:0000259" key="1">
    <source>
        <dbReference type="PROSITE" id="PS50878"/>
    </source>
</evidence>
<gene>
    <name evidence="2" type="primary">ORF187678</name>
</gene>
<feature type="non-terminal residue" evidence="2">
    <location>
        <position position="1"/>
    </location>
</feature>
<reference evidence="2" key="1">
    <citation type="submission" date="2014-12" db="EMBL/GenBank/DDBJ databases">
        <title>Insight into the proteome of Arion vulgaris.</title>
        <authorList>
            <person name="Aradska J."/>
            <person name="Bulat T."/>
            <person name="Smidak R."/>
            <person name="Sarate P."/>
            <person name="Gangsoo J."/>
            <person name="Sialana F."/>
            <person name="Bilban M."/>
            <person name="Lubec G."/>
        </authorList>
    </citation>
    <scope>NUCLEOTIDE SEQUENCE</scope>
    <source>
        <tissue evidence="2">Skin</tissue>
    </source>
</reference>